<organism evidence="1 2">
    <name type="scientific">Knufia obscura</name>
    <dbReference type="NCBI Taxonomy" id="1635080"/>
    <lineage>
        <taxon>Eukaryota</taxon>
        <taxon>Fungi</taxon>
        <taxon>Dikarya</taxon>
        <taxon>Ascomycota</taxon>
        <taxon>Pezizomycotina</taxon>
        <taxon>Eurotiomycetes</taxon>
        <taxon>Chaetothyriomycetidae</taxon>
        <taxon>Chaetothyriales</taxon>
        <taxon>Trichomeriaceae</taxon>
        <taxon>Knufia</taxon>
    </lineage>
</organism>
<dbReference type="Proteomes" id="UP001334248">
    <property type="component" value="Unassembled WGS sequence"/>
</dbReference>
<reference evidence="1 2" key="1">
    <citation type="journal article" date="2023" name="Res Sq">
        <title>Genomic and morphological characterization of Knufia obscura isolated from the Mars 2020 spacecraft assembly facility.</title>
        <authorList>
            <person name="Chander A.M."/>
            <person name="Teixeira M.M."/>
            <person name="Singh N.K."/>
            <person name="Williams M.P."/>
            <person name="Parker C.W."/>
            <person name="Leo P."/>
            <person name="Stajich J.E."/>
            <person name="Torok T."/>
            <person name="Tighe S."/>
            <person name="Mason C.E."/>
            <person name="Venkateswaran K."/>
        </authorList>
    </citation>
    <scope>NUCLEOTIDE SEQUENCE [LARGE SCALE GENOMIC DNA]</scope>
    <source>
        <strain evidence="1 2">CCFEE 5817</strain>
    </source>
</reference>
<evidence type="ECO:0008006" key="3">
    <source>
        <dbReference type="Google" id="ProtNLM"/>
    </source>
</evidence>
<name>A0ABR0RLX4_9EURO</name>
<protein>
    <recommendedName>
        <fullName evidence="3">F-box domain-containing protein</fullName>
    </recommendedName>
</protein>
<dbReference type="CDD" id="cd09917">
    <property type="entry name" value="F-box_SF"/>
    <property type="match status" value="1"/>
</dbReference>
<gene>
    <name evidence="1" type="ORF">PMZ80_005554</name>
</gene>
<accession>A0ABR0RLX4</accession>
<dbReference type="EMBL" id="JAVHJV010000006">
    <property type="protein sequence ID" value="KAK5941606.1"/>
    <property type="molecule type" value="Genomic_DNA"/>
</dbReference>
<evidence type="ECO:0000313" key="1">
    <source>
        <dbReference type="EMBL" id="KAK5941606.1"/>
    </source>
</evidence>
<comment type="caution">
    <text evidence="1">The sequence shown here is derived from an EMBL/GenBank/DDBJ whole genome shotgun (WGS) entry which is preliminary data.</text>
</comment>
<evidence type="ECO:0000313" key="2">
    <source>
        <dbReference type="Proteomes" id="UP001334248"/>
    </source>
</evidence>
<proteinExistence type="predicted"/>
<dbReference type="GeneID" id="89999003"/>
<keyword evidence="2" id="KW-1185">Reference proteome</keyword>
<sequence length="237" mass="27379">MSTTTSPKERVLFSPELLRMVLKYLSAPAYEEVDLTIFGAMRVCRFWRDATIELMLGIDTSMDILANPAYGDCLLSMEMSSLEGRCRKAVKEKEDRLIEQRRDWNRLARKNYNDEQDWHPPASSLSKMATINSLPFEVIIMLMQQFEAQDCENVDPAIFMVAQVCKAWRDGAFEVLFKTTIPQGLNGVQYELLNQACIMLRMECNKARAEAVRRLETQKNIRGRWQRAVKPAIKDNE</sequence>
<dbReference type="RefSeq" id="XP_064729696.1">
    <property type="nucleotide sequence ID" value="XM_064873974.1"/>
</dbReference>